<dbReference type="RefSeq" id="WP_232021885.1">
    <property type="nucleotide sequence ID" value="NZ_LR130759.1"/>
</dbReference>
<dbReference type="KEGG" id="mbai:MB901379_03393"/>
<protein>
    <submittedName>
        <fullName evidence="1">Uncharacterized protein</fullName>
    </submittedName>
</protein>
<dbReference type="PROSITE" id="PS51257">
    <property type="entry name" value="PROKAR_LIPOPROTEIN"/>
    <property type="match status" value="1"/>
</dbReference>
<sequence>MNENLKSRKMTTRLAWAAGAVLTAAFALLAVGCSSDIVDTPSPEITEIPGC</sequence>
<dbReference type="Proteomes" id="UP000269998">
    <property type="component" value="Chromosome"/>
</dbReference>
<gene>
    <name evidence="1" type="ORF">MB901379_03393</name>
</gene>
<accession>A0A447GH24</accession>
<evidence type="ECO:0000313" key="2">
    <source>
        <dbReference type="Proteomes" id="UP000269998"/>
    </source>
</evidence>
<evidence type="ECO:0000313" key="1">
    <source>
        <dbReference type="EMBL" id="VDM89810.1"/>
    </source>
</evidence>
<reference evidence="2" key="1">
    <citation type="submission" date="2018-02" db="EMBL/GenBank/DDBJ databases">
        <authorList>
            <person name="Seth-Smith MB H."/>
            <person name="Seth-Smith H."/>
        </authorList>
    </citation>
    <scope>NUCLEOTIDE SEQUENCE [LARGE SCALE GENOMIC DNA]</scope>
</reference>
<dbReference type="EMBL" id="LR130759">
    <property type="protein sequence ID" value="VDM89810.1"/>
    <property type="molecule type" value="Genomic_DNA"/>
</dbReference>
<keyword evidence="2" id="KW-1185">Reference proteome</keyword>
<dbReference type="AlphaFoldDB" id="A0A447GH24"/>
<proteinExistence type="predicted"/>
<name>A0A447GH24_9MYCO</name>
<organism evidence="1 2">
    <name type="scientific">Mycobacterium basiliense</name>
    <dbReference type="NCBI Taxonomy" id="2094119"/>
    <lineage>
        <taxon>Bacteria</taxon>
        <taxon>Bacillati</taxon>
        <taxon>Actinomycetota</taxon>
        <taxon>Actinomycetes</taxon>
        <taxon>Mycobacteriales</taxon>
        <taxon>Mycobacteriaceae</taxon>
        <taxon>Mycobacterium</taxon>
    </lineage>
</organism>